<dbReference type="Gene3D" id="3.40.50.1820">
    <property type="entry name" value="alpha/beta hydrolase"/>
    <property type="match status" value="1"/>
</dbReference>
<name>A0ABW2HAJ1_9MICO</name>
<evidence type="ECO:0000259" key="1">
    <source>
        <dbReference type="Pfam" id="PF00561"/>
    </source>
</evidence>
<dbReference type="PANTHER" id="PTHR12277">
    <property type="entry name" value="ALPHA/BETA HYDROLASE DOMAIN-CONTAINING PROTEIN"/>
    <property type="match status" value="1"/>
</dbReference>
<dbReference type="PANTHER" id="PTHR12277:SF79">
    <property type="entry name" value="XAA-PRO DIPEPTIDYL-PEPTIDASE-RELATED"/>
    <property type="match status" value="1"/>
</dbReference>
<dbReference type="SUPFAM" id="SSF53474">
    <property type="entry name" value="alpha/beta-Hydrolases"/>
    <property type="match status" value="1"/>
</dbReference>
<evidence type="ECO:0000313" key="2">
    <source>
        <dbReference type="EMBL" id="MFC7268348.1"/>
    </source>
</evidence>
<keyword evidence="2" id="KW-0378">Hydrolase</keyword>
<gene>
    <name evidence="2" type="ORF">ACFQRL_05170</name>
</gene>
<dbReference type="EC" id="3.4.-.-" evidence="2"/>
<dbReference type="InterPro" id="IPR000073">
    <property type="entry name" value="AB_hydrolase_1"/>
</dbReference>
<dbReference type="InterPro" id="IPR029058">
    <property type="entry name" value="AB_hydrolase_fold"/>
</dbReference>
<comment type="caution">
    <text evidence="2">The sequence shown here is derived from an EMBL/GenBank/DDBJ whole genome shotgun (WGS) entry which is preliminary data.</text>
</comment>
<proteinExistence type="predicted"/>
<dbReference type="EMBL" id="JBHTBE010000001">
    <property type="protein sequence ID" value="MFC7268348.1"/>
    <property type="molecule type" value="Genomic_DNA"/>
</dbReference>
<dbReference type="Proteomes" id="UP001596507">
    <property type="component" value="Unassembled WGS sequence"/>
</dbReference>
<dbReference type="RefSeq" id="WP_262873253.1">
    <property type="nucleotide sequence ID" value="NZ_BAABKW010000002.1"/>
</dbReference>
<protein>
    <submittedName>
        <fullName evidence="2">Alpha/beta hydrolase family protein</fullName>
        <ecNumber evidence="2">3.4.-.-</ecNumber>
    </submittedName>
</protein>
<keyword evidence="3" id="KW-1185">Reference proteome</keyword>
<accession>A0ABW2HAJ1</accession>
<reference evidence="3" key="1">
    <citation type="journal article" date="2019" name="Int. J. Syst. Evol. Microbiol.">
        <title>The Global Catalogue of Microorganisms (GCM) 10K type strain sequencing project: providing services to taxonomists for standard genome sequencing and annotation.</title>
        <authorList>
            <consortium name="The Broad Institute Genomics Platform"/>
            <consortium name="The Broad Institute Genome Sequencing Center for Infectious Disease"/>
            <person name="Wu L."/>
            <person name="Ma J."/>
        </authorList>
    </citation>
    <scope>NUCLEOTIDE SEQUENCE [LARGE SCALE GENOMIC DNA]</scope>
    <source>
        <strain evidence="3">CGMCC 1.15772</strain>
    </source>
</reference>
<feature type="domain" description="AB hydrolase-1" evidence="1">
    <location>
        <begin position="170"/>
        <end position="285"/>
    </location>
</feature>
<dbReference type="Pfam" id="PF00561">
    <property type="entry name" value="Abhydrolase_1"/>
    <property type="match status" value="1"/>
</dbReference>
<evidence type="ECO:0000313" key="3">
    <source>
        <dbReference type="Proteomes" id="UP001596507"/>
    </source>
</evidence>
<dbReference type="GO" id="GO:0016787">
    <property type="term" value="F:hydrolase activity"/>
    <property type="evidence" value="ECO:0007669"/>
    <property type="project" value="UniProtKB-KW"/>
</dbReference>
<organism evidence="2 3">
    <name type="scientific">Microbacterium fluvii</name>
    <dbReference type="NCBI Taxonomy" id="415215"/>
    <lineage>
        <taxon>Bacteria</taxon>
        <taxon>Bacillati</taxon>
        <taxon>Actinomycetota</taxon>
        <taxon>Actinomycetes</taxon>
        <taxon>Micrococcales</taxon>
        <taxon>Microbacteriaceae</taxon>
        <taxon>Microbacterium</taxon>
    </lineage>
</organism>
<sequence>MVVSRRAANGAPSSAFIGAVRAAIALLSALLTGVLAAIGVASLVAARRVVTPAARVPDTRILDLDTAAQTITLSRTPDTELPGRYGLFTSGTSPYLKLGSVLAEDAGSVKRKLLTHVADSARLSSEAAFSGWYYGGPAELQLAYHDVTVRTALGPAPAWLFAGGDHADTWVVQVHGRGTTRAECLRAVPLFDALGFTSLVVSYRNDTEAPRTRTGTYTLGATEWRDVDAAVDYARTHGARRVVLMGWSMGGAIVLQTALETRHPELIAGVVLESPVIDWRIVLDYQARLNRLPHAVTGLAIGALGSDWAAPVTRGAIPFDRLDVVARAGELQHPVLILHSDDDGFVPSDASHALASARPDLVELRVFDTARHTKLWNYDQERWSDSIRAWLRRTGISAPADADS</sequence>